<dbReference type="EMBL" id="CP000930">
    <property type="protein sequence ID" value="ABZ83298.1"/>
    <property type="molecule type" value="Genomic_DNA"/>
</dbReference>
<dbReference type="STRING" id="498761.HM1_1279"/>
<dbReference type="eggNOG" id="COG2856">
    <property type="taxonomic scope" value="Bacteria"/>
</dbReference>
<dbReference type="Proteomes" id="UP000008550">
    <property type="component" value="Chromosome"/>
</dbReference>
<keyword evidence="3" id="KW-1185">Reference proteome</keyword>
<name>B0TGX3_HELMI</name>
<dbReference type="KEGG" id="hmo:HM1_1279"/>
<dbReference type="Pfam" id="PF06114">
    <property type="entry name" value="Peptidase_M78"/>
    <property type="match status" value="1"/>
</dbReference>
<evidence type="ECO:0000313" key="2">
    <source>
        <dbReference type="EMBL" id="ABZ83298.1"/>
    </source>
</evidence>
<dbReference type="InterPro" id="IPR010359">
    <property type="entry name" value="IrrE_HExxH"/>
</dbReference>
<dbReference type="RefSeq" id="WP_012281832.1">
    <property type="nucleotide sequence ID" value="NC_010337.2"/>
</dbReference>
<evidence type="ECO:0000313" key="3">
    <source>
        <dbReference type="Proteomes" id="UP000008550"/>
    </source>
</evidence>
<dbReference type="PANTHER" id="PTHR43236:SF1">
    <property type="entry name" value="BLL7220 PROTEIN"/>
    <property type="match status" value="1"/>
</dbReference>
<feature type="domain" description="IrrE N-terminal-like" evidence="1">
    <location>
        <begin position="42"/>
        <end position="143"/>
    </location>
</feature>
<dbReference type="InterPro" id="IPR052345">
    <property type="entry name" value="Rad_response_metalloprotease"/>
</dbReference>
<dbReference type="Gene3D" id="1.10.10.2910">
    <property type="match status" value="1"/>
</dbReference>
<proteinExistence type="predicted"/>
<dbReference type="AlphaFoldDB" id="B0TGX3"/>
<reference evidence="2 3" key="1">
    <citation type="journal article" date="2008" name="J. Bacteriol.">
        <title>The genome of Heliobacterium modesticaldum, a phototrophic representative of the Firmicutes containing the simplest photosynthetic apparatus.</title>
        <authorList>
            <person name="Sattley W.M."/>
            <person name="Madigan M.T."/>
            <person name="Swingley W.D."/>
            <person name="Cheung P.C."/>
            <person name="Clocksin K.M."/>
            <person name="Conrad A.L."/>
            <person name="Dejesa L.C."/>
            <person name="Honchak B.M."/>
            <person name="Jung D.O."/>
            <person name="Karbach L.E."/>
            <person name="Kurdoglu A."/>
            <person name="Lahiri S."/>
            <person name="Mastrian S.D."/>
            <person name="Page L.E."/>
            <person name="Taylor H.L."/>
            <person name="Wang Z.T."/>
            <person name="Raymond J."/>
            <person name="Chen M."/>
            <person name="Blankenship R.E."/>
            <person name="Touchman J.W."/>
        </authorList>
    </citation>
    <scope>NUCLEOTIDE SEQUENCE [LARGE SCALE GENOMIC DNA]</scope>
    <source>
        <strain evidence="3">ATCC 51547 / Ice1</strain>
    </source>
</reference>
<gene>
    <name evidence="2" type="ORF">HM1_1279</name>
</gene>
<sequence>MIARHFRGSSALPLGFDPTCHALSQQARLFWDKRVDDGITFYHSHSGSYTVILNPSLPRGRLHWTMAHELGHILLGHFTDYNTNRLTAHEEKILDREADEFTKEFLMPAATVIGAVRRPLTVAKIGRVKNLFQVSWEATGNRLIELALIHPLELHRLYHHHQKQLHRE</sequence>
<organism evidence="2 3">
    <name type="scientific">Heliobacterium modesticaldum (strain ATCC 51547 / Ice1)</name>
    <dbReference type="NCBI Taxonomy" id="498761"/>
    <lineage>
        <taxon>Bacteria</taxon>
        <taxon>Bacillati</taxon>
        <taxon>Bacillota</taxon>
        <taxon>Clostridia</taxon>
        <taxon>Eubacteriales</taxon>
        <taxon>Heliobacteriaceae</taxon>
        <taxon>Heliomicrobium</taxon>
    </lineage>
</organism>
<dbReference type="HOGENOM" id="CLU_1584218_0_0_9"/>
<accession>B0TGX3</accession>
<dbReference type="PANTHER" id="PTHR43236">
    <property type="entry name" value="ANTITOXIN HIGA1"/>
    <property type="match status" value="1"/>
</dbReference>
<evidence type="ECO:0000259" key="1">
    <source>
        <dbReference type="Pfam" id="PF06114"/>
    </source>
</evidence>
<protein>
    <recommendedName>
        <fullName evidence="1">IrrE N-terminal-like domain-containing protein</fullName>
    </recommendedName>
</protein>